<dbReference type="Proteomes" id="UP001220961">
    <property type="component" value="Chromosome 2"/>
</dbReference>
<dbReference type="InterPro" id="IPR011009">
    <property type="entry name" value="Kinase-like_dom_sf"/>
</dbReference>
<dbReference type="GO" id="GO:1990904">
    <property type="term" value="C:ribonucleoprotein complex"/>
    <property type="evidence" value="ECO:0007669"/>
    <property type="project" value="UniProtKB-KW"/>
</dbReference>
<dbReference type="InterPro" id="IPR051681">
    <property type="entry name" value="Ser/Thr_Kinases-Pseudokinases"/>
</dbReference>
<dbReference type="SMART" id="SM00220">
    <property type="entry name" value="S_TKc"/>
    <property type="match status" value="1"/>
</dbReference>
<dbReference type="AlphaFoldDB" id="A0AAF0E489"/>
<sequence>MSVDERESEKERIRSEQNIDIRVFLDRAFKLGEGRTSEVYLGSYAPRTPRYAADSVSWQLCAVKRLQVDRESQLAGLEEAFALRHLGRHQHIVRLLGVLDEMEFRAQDTAEEHQAHNDPPHLLIVLEYLPFSLASFVRRQPAAVTLPQWLAWALQLTSTIEWLHRRGCVHGDIKQENVLLTPTLSVKLCDFSSVLFSNASSPATDTYSVGTPAFRAPELFNTTHWSPSEEAGFGHPALSYTLDIFSLGVLLYTLATGVEPSHRVNSVMAMRQRQNIFFSSEEGDRIERIHMGHDTQPHASSPVSSLSSSPSRESRSSSMHESDALPVHILDRLLDPRGDRLPDELRDLLQWMVEPRREARPTTAQIIETLEKHISMPAFYFSSSRRGDDAWPRSIMYLLGAYLPDHKLVRIALKNFYGISYDTARRICARIQVHERATVGSLTEAQVTELSAYLSSPSLIPARSASPTRANVDGPAPQAATSENAADLPPSQRPNSATDPLRSIRIEGDLRREMLANIAHHRSIGSYVGRRHAGGFPVRGQRTQSNALTARRLNRLERRQFSTTSLVDTLRPLARARFA</sequence>
<dbReference type="PROSITE" id="PS00108">
    <property type="entry name" value="PROTEIN_KINASE_ST"/>
    <property type="match status" value="1"/>
</dbReference>
<dbReference type="EMBL" id="CP119909">
    <property type="protein sequence ID" value="WFD18620.1"/>
    <property type="molecule type" value="Genomic_DNA"/>
</dbReference>
<dbReference type="InterPro" id="IPR000719">
    <property type="entry name" value="Prot_kinase_dom"/>
</dbReference>
<feature type="region of interest" description="Disordered" evidence="7">
    <location>
        <begin position="464"/>
        <end position="502"/>
    </location>
</feature>
<evidence type="ECO:0000256" key="2">
    <source>
        <dbReference type="ARBA" id="ARBA00022741"/>
    </source>
</evidence>
<reference evidence="9" key="1">
    <citation type="submission" date="2023-03" db="EMBL/GenBank/DDBJ databases">
        <title>Mating type loci evolution in Malassezia.</title>
        <authorList>
            <person name="Coelho M.A."/>
        </authorList>
    </citation>
    <scope>NUCLEOTIDE SEQUENCE</scope>
    <source>
        <strain evidence="9">CBS 10434</strain>
    </source>
</reference>
<evidence type="ECO:0000256" key="3">
    <source>
        <dbReference type="ARBA" id="ARBA00022840"/>
    </source>
</evidence>
<dbReference type="SUPFAM" id="SSF46946">
    <property type="entry name" value="S13-like H2TH domain"/>
    <property type="match status" value="1"/>
</dbReference>
<dbReference type="Pfam" id="PF00416">
    <property type="entry name" value="Ribosomal_S13"/>
    <property type="match status" value="1"/>
</dbReference>
<dbReference type="InterPro" id="IPR017441">
    <property type="entry name" value="Protein_kinase_ATP_BS"/>
</dbReference>
<dbReference type="GO" id="GO:0004674">
    <property type="term" value="F:protein serine/threonine kinase activity"/>
    <property type="evidence" value="ECO:0007669"/>
    <property type="project" value="TreeGrafter"/>
</dbReference>
<dbReference type="Gene3D" id="4.10.910.10">
    <property type="entry name" value="30s ribosomal protein s13, domain 2"/>
    <property type="match status" value="1"/>
</dbReference>
<dbReference type="PROSITE" id="PS50159">
    <property type="entry name" value="RIBOSOMAL_S13_2"/>
    <property type="match status" value="1"/>
</dbReference>
<dbReference type="InterPro" id="IPR008271">
    <property type="entry name" value="Ser/Thr_kinase_AS"/>
</dbReference>
<evidence type="ECO:0000256" key="6">
    <source>
        <dbReference type="PROSITE-ProRule" id="PRU10141"/>
    </source>
</evidence>
<dbReference type="GO" id="GO:0005524">
    <property type="term" value="F:ATP binding"/>
    <property type="evidence" value="ECO:0007669"/>
    <property type="project" value="UniProtKB-UniRule"/>
</dbReference>
<protein>
    <recommendedName>
        <fullName evidence="8">Protein kinase domain-containing protein</fullName>
    </recommendedName>
</protein>
<comment type="similarity">
    <text evidence="1">Belongs to the universal ribosomal protein uS13 family.</text>
</comment>
<evidence type="ECO:0000256" key="5">
    <source>
        <dbReference type="ARBA" id="ARBA00023274"/>
    </source>
</evidence>
<dbReference type="InterPro" id="IPR010979">
    <property type="entry name" value="Ribosomal_uS13-like_H2TH"/>
</dbReference>
<dbReference type="Gene3D" id="1.10.8.50">
    <property type="match status" value="1"/>
</dbReference>
<name>A0AAF0E489_9BASI</name>
<dbReference type="Pfam" id="PF00069">
    <property type="entry name" value="Pkinase"/>
    <property type="match status" value="1"/>
</dbReference>
<evidence type="ECO:0000259" key="8">
    <source>
        <dbReference type="PROSITE" id="PS50011"/>
    </source>
</evidence>
<feature type="compositionally biased region" description="Basic and acidic residues" evidence="7">
    <location>
        <begin position="312"/>
        <end position="321"/>
    </location>
</feature>
<dbReference type="GO" id="GO:0006412">
    <property type="term" value="P:translation"/>
    <property type="evidence" value="ECO:0007669"/>
    <property type="project" value="InterPro"/>
</dbReference>
<evidence type="ECO:0000256" key="7">
    <source>
        <dbReference type="SAM" id="MobiDB-lite"/>
    </source>
</evidence>
<keyword evidence="5" id="KW-0687">Ribonucleoprotein</keyword>
<keyword evidence="2 6" id="KW-0547">Nucleotide-binding</keyword>
<dbReference type="GO" id="GO:0005840">
    <property type="term" value="C:ribosome"/>
    <property type="evidence" value="ECO:0007669"/>
    <property type="project" value="UniProtKB-KW"/>
</dbReference>
<proteinExistence type="inferred from homology"/>
<organism evidence="9 10">
    <name type="scientific">Malassezia caprae</name>
    <dbReference type="NCBI Taxonomy" id="1381934"/>
    <lineage>
        <taxon>Eukaryota</taxon>
        <taxon>Fungi</taxon>
        <taxon>Dikarya</taxon>
        <taxon>Basidiomycota</taxon>
        <taxon>Ustilaginomycotina</taxon>
        <taxon>Malasseziomycetes</taxon>
        <taxon>Malasseziales</taxon>
        <taxon>Malasseziaceae</taxon>
        <taxon>Malassezia</taxon>
    </lineage>
</organism>
<dbReference type="CDD" id="cd00180">
    <property type="entry name" value="PKc"/>
    <property type="match status" value="1"/>
</dbReference>
<keyword evidence="3 6" id="KW-0067">ATP-binding</keyword>
<gene>
    <name evidence="9" type="ORF">MCAP1_000826</name>
</gene>
<dbReference type="PROSITE" id="PS50011">
    <property type="entry name" value="PROTEIN_KINASE_DOM"/>
    <property type="match status" value="1"/>
</dbReference>
<feature type="region of interest" description="Disordered" evidence="7">
    <location>
        <begin position="292"/>
        <end position="321"/>
    </location>
</feature>
<accession>A0AAF0E489</accession>
<keyword evidence="4" id="KW-0689">Ribosomal protein</keyword>
<dbReference type="PANTHER" id="PTHR44329:SF298">
    <property type="entry name" value="MIXED LINEAGE KINASE DOMAIN-LIKE PROTEIN"/>
    <property type="match status" value="1"/>
</dbReference>
<dbReference type="InterPro" id="IPR027437">
    <property type="entry name" value="Rbsml_uS13_C"/>
</dbReference>
<dbReference type="Gene3D" id="3.30.200.20">
    <property type="entry name" value="Phosphorylase Kinase, domain 1"/>
    <property type="match status" value="1"/>
</dbReference>
<dbReference type="Gene3D" id="1.10.510.10">
    <property type="entry name" value="Transferase(Phosphotransferase) domain 1"/>
    <property type="match status" value="1"/>
</dbReference>
<feature type="binding site" evidence="6">
    <location>
        <position position="64"/>
    </location>
    <ligand>
        <name>ATP</name>
        <dbReference type="ChEBI" id="CHEBI:30616"/>
    </ligand>
</feature>
<evidence type="ECO:0000313" key="10">
    <source>
        <dbReference type="Proteomes" id="UP001220961"/>
    </source>
</evidence>
<evidence type="ECO:0000256" key="4">
    <source>
        <dbReference type="ARBA" id="ARBA00022980"/>
    </source>
</evidence>
<keyword evidence="10" id="KW-1185">Reference proteome</keyword>
<feature type="compositionally biased region" description="Low complexity" evidence="7">
    <location>
        <begin position="300"/>
        <end position="311"/>
    </location>
</feature>
<dbReference type="InterPro" id="IPR001892">
    <property type="entry name" value="Ribosomal_uS13"/>
</dbReference>
<dbReference type="PROSITE" id="PS00107">
    <property type="entry name" value="PROTEIN_KINASE_ATP"/>
    <property type="match status" value="1"/>
</dbReference>
<dbReference type="GO" id="GO:0003723">
    <property type="term" value="F:RNA binding"/>
    <property type="evidence" value="ECO:0007669"/>
    <property type="project" value="InterPro"/>
</dbReference>
<evidence type="ECO:0000313" key="9">
    <source>
        <dbReference type="EMBL" id="WFD18620.1"/>
    </source>
</evidence>
<dbReference type="PANTHER" id="PTHR44329">
    <property type="entry name" value="SERINE/THREONINE-PROTEIN KINASE TNNI3K-RELATED"/>
    <property type="match status" value="1"/>
</dbReference>
<dbReference type="GO" id="GO:0003735">
    <property type="term" value="F:structural constituent of ribosome"/>
    <property type="evidence" value="ECO:0007669"/>
    <property type="project" value="InterPro"/>
</dbReference>
<evidence type="ECO:0000256" key="1">
    <source>
        <dbReference type="ARBA" id="ARBA00008080"/>
    </source>
</evidence>
<dbReference type="SUPFAM" id="SSF56112">
    <property type="entry name" value="Protein kinase-like (PK-like)"/>
    <property type="match status" value="1"/>
</dbReference>
<feature type="domain" description="Protein kinase" evidence="8">
    <location>
        <begin position="25"/>
        <end position="376"/>
    </location>
</feature>